<protein>
    <submittedName>
        <fullName evidence="1">Uncharacterized protein</fullName>
    </submittedName>
</protein>
<proteinExistence type="predicted"/>
<dbReference type="SUPFAM" id="SSF48452">
    <property type="entry name" value="TPR-like"/>
    <property type="match status" value="1"/>
</dbReference>
<reference evidence="1" key="1">
    <citation type="journal article" date="2015" name="Nature">
        <title>Complex archaea that bridge the gap between prokaryotes and eukaryotes.</title>
        <authorList>
            <person name="Spang A."/>
            <person name="Saw J.H."/>
            <person name="Jorgensen S.L."/>
            <person name="Zaremba-Niedzwiedzka K."/>
            <person name="Martijn J."/>
            <person name="Lind A.E."/>
            <person name="van Eijk R."/>
            <person name="Schleper C."/>
            <person name="Guy L."/>
            <person name="Ettema T.J."/>
        </authorList>
    </citation>
    <scope>NUCLEOTIDE SEQUENCE</scope>
</reference>
<dbReference type="Pfam" id="PF13174">
    <property type="entry name" value="TPR_6"/>
    <property type="match status" value="3"/>
</dbReference>
<dbReference type="InterPro" id="IPR019734">
    <property type="entry name" value="TPR_rpt"/>
</dbReference>
<dbReference type="AlphaFoldDB" id="A0A0F9K2Z4"/>
<dbReference type="EMBL" id="LAZR01010062">
    <property type="protein sequence ID" value="KKM69021.1"/>
    <property type="molecule type" value="Genomic_DNA"/>
</dbReference>
<gene>
    <name evidence="1" type="ORF">LCGC14_1455000</name>
</gene>
<evidence type="ECO:0000313" key="1">
    <source>
        <dbReference type="EMBL" id="KKM69021.1"/>
    </source>
</evidence>
<comment type="caution">
    <text evidence="1">The sequence shown here is derived from an EMBL/GenBank/DDBJ whole genome shotgun (WGS) entry which is preliminary data.</text>
</comment>
<name>A0A0F9K2Z4_9ZZZZ</name>
<dbReference type="InterPro" id="IPR011990">
    <property type="entry name" value="TPR-like_helical_dom_sf"/>
</dbReference>
<feature type="non-terminal residue" evidence="1">
    <location>
        <position position="1"/>
    </location>
</feature>
<dbReference type="Gene3D" id="1.25.40.10">
    <property type="entry name" value="Tetratricopeptide repeat domain"/>
    <property type="match status" value="3"/>
</dbReference>
<organism evidence="1">
    <name type="scientific">marine sediment metagenome</name>
    <dbReference type="NCBI Taxonomy" id="412755"/>
    <lineage>
        <taxon>unclassified sequences</taxon>
        <taxon>metagenomes</taxon>
        <taxon>ecological metagenomes</taxon>
    </lineage>
</organism>
<accession>A0A0F9K2Z4</accession>
<sequence>PDRMRLAEVNMSFLRERVLEQKEAKKADKKYVARLISETEVFMDMFRELPHSAEALLLKADLYGLLKEDEGRLAALTKLLFEYPDSEFAEDAVTGIRGLFTGKLKSDAKFDKGITEGASERGWADRYFQMIDLLKEFKDKDYMPYIMVEYDEFLSRYPRYPKADKVLRFKAEGYLFLKEYKSAAFTYAWLARFYPDSQLRSKAIFDLAVVYAGNLKEYELAVDTYERVVTDYPDGEDTMESYQNAAALYDKRLKDRVKAIERLESIVTKYPGDPAALEAFRYMSKLFVKKKDYKEAVGSLNRLADMFKGQDSAVEALVDSAKIASGKMKDYDLQIQVLRRIVDEYPNREEAVVALAAIADTYQKRLGNSAEAVNAYKSLIEKYPDHKAAESARKKVDKLLGQ</sequence>